<evidence type="ECO:0000313" key="2">
    <source>
        <dbReference type="EMBL" id="QRC98564.1"/>
    </source>
</evidence>
<dbReference type="SUPFAM" id="SSF54427">
    <property type="entry name" value="NTF2-like"/>
    <property type="match status" value="1"/>
</dbReference>
<dbReference type="OMA" id="VFCLTHD"/>
<keyword evidence="3" id="KW-1185">Reference proteome</keyword>
<accession>A0A7U2I1P7</accession>
<dbReference type="InterPro" id="IPR009959">
    <property type="entry name" value="Cyclase_SnoaL-like"/>
</dbReference>
<dbReference type="OrthoDB" id="5440at2759"/>
<dbReference type="Pfam" id="PF12680">
    <property type="entry name" value="SnoaL_2"/>
    <property type="match status" value="1"/>
</dbReference>
<dbReference type="Proteomes" id="UP000663193">
    <property type="component" value="Chromosome 8"/>
</dbReference>
<dbReference type="AlphaFoldDB" id="A0A7U2I1P7"/>
<gene>
    <name evidence="2" type="ORF">JI435_046150</name>
</gene>
<evidence type="ECO:0000259" key="1">
    <source>
        <dbReference type="Pfam" id="PF12680"/>
    </source>
</evidence>
<dbReference type="InterPro" id="IPR037401">
    <property type="entry name" value="SnoaL-like"/>
</dbReference>
<dbReference type="InterPro" id="IPR032710">
    <property type="entry name" value="NTF2-like_dom_sf"/>
</dbReference>
<dbReference type="KEGG" id="pno:SNOG_04615"/>
<dbReference type="RefSeq" id="XP_001795028.1">
    <property type="nucleotide sequence ID" value="XM_001794976.1"/>
</dbReference>
<dbReference type="EMBL" id="CP069030">
    <property type="protein sequence ID" value="QRC98564.1"/>
    <property type="molecule type" value="Genomic_DNA"/>
</dbReference>
<protein>
    <recommendedName>
        <fullName evidence="1">SnoaL-like domain-containing protein</fullName>
    </recommendedName>
</protein>
<dbReference type="PANTHER" id="PTHR38436">
    <property type="entry name" value="POLYKETIDE CYCLASE SNOAL-LIKE DOMAIN"/>
    <property type="match status" value="1"/>
</dbReference>
<reference evidence="3" key="1">
    <citation type="journal article" date="2021" name="BMC Genomics">
        <title>Chromosome-level genome assembly and manually-curated proteome of model necrotroph Parastagonospora nodorum Sn15 reveals a genome-wide trove of candidate effector homologs, and redundancy of virulence-related functions within an accessory chromosome.</title>
        <authorList>
            <person name="Bertazzoni S."/>
            <person name="Jones D.A.B."/>
            <person name="Phan H.T."/>
            <person name="Tan K.-C."/>
            <person name="Hane J.K."/>
        </authorList>
    </citation>
    <scope>NUCLEOTIDE SEQUENCE [LARGE SCALE GENOMIC DNA]</scope>
    <source>
        <strain evidence="3">SN15 / ATCC MYA-4574 / FGSC 10173)</strain>
    </source>
</reference>
<dbReference type="PANTHER" id="PTHR38436:SF3">
    <property type="entry name" value="CARBOXYMETHYLENEBUTENOLIDASE-RELATED"/>
    <property type="match status" value="1"/>
</dbReference>
<feature type="domain" description="SnoaL-like" evidence="1">
    <location>
        <begin position="246"/>
        <end position="353"/>
    </location>
</feature>
<dbReference type="Gene3D" id="3.10.450.50">
    <property type="match status" value="1"/>
</dbReference>
<proteinExistence type="predicted"/>
<dbReference type="GO" id="GO:0030638">
    <property type="term" value="P:polyketide metabolic process"/>
    <property type="evidence" value="ECO:0007669"/>
    <property type="project" value="InterPro"/>
</dbReference>
<name>A0A7U2I1P7_PHANO</name>
<dbReference type="VEuPathDB" id="FungiDB:JI435_046150"/>
<evidence type="ECO:0000313" key="3">
    <source>
        <dbReference type="Proteomes" id="UP000663193"/>
    </source>
</evidence>
<organism evidence="2 3">
    <name type="scientific">Phaeosphaeria nodorum (strain SN15 / ATCC MYA-4574 / FGSC 10173)</name>
    <name type="common">Glume blotch fungus</name>
    <name type="synonym">Parastagonospora nodorum</name>
    <dbReference type="NCBI Taxonomy" id="321614"/>
    <lineage>
        <taxon>Eukaryota</taxon>
        <taxon>Fungi</taxon>
        <taxon>Dikarya</taxon>
        <taxon>Ascomycota</taxon>
        <taxon>Pezizomycotina</taxon>
        <taxon>Dothideomycetes</taxon>
        <taxon>Pleosporomycetidae</taxon>
        <taxon>Pleosporales</taxon>
        <taxon>Pleosporineae</taxon>
        <taxon>Phaeosphaeriaceae</taxon>
        <taxon>Parastagonospora</taxon>
    </lineage>
</organism>
<sequence length="429" mass="47498">MGEATPPSAPHSYPEPQAISPQITLQAPLSRRGKGPGLVLVLDTSALIDKSEKHLDPPPLQKWAEEGFAVVQLVVPGKVEDGGEFPLKKALEILKGCEACEFDKGVGLISYLYRIPFYLEQATYIAPEIKALISYGGKTFSTLNETASSSIPPQLIHVSGPNVPRRKSVSLTPESQKSKQFEGVVKTYRYDDAKEDSGWVLPADENYHKRSAGIAHTRSLGFLKKALDGPWFDLEAVWEEHTLYEFGERDVDKTMATMVDQPYVNHIPTMTGGIGKERLTSFYTHHFVFSNPPDTSLSLVSRTVGIDRVIDEFIFSLTHTSEVPWLIPGIPPTGKKLDIPFTSIVALRGDRLCHEHISWDQATVLKQLGLLPEYVGFPYAIDGEEAPEGKRYEVALPVVGSEGSRKLVDEGSEESNALMGRKWRVVDEK</sequence>